<protein>
    <submittedName>
        <fullName evidence="1">Uncharacterized protein</fullName>
    </submittedName>
</protein>
<comment type="caution">
    <text evidence="1">The sequence shown here is derived from an EMBL/GenBank/DDBJ whole genome shotgun (WGS) entry which is preliminary data.</text>
</comment>
<organism evidence="1 2">
    <name type="scientific">Grifola frondosa</name>
    <name type="common">Maitake</name>
    <name type="synonym">Polyporus frondosus</name>
    <dbReference type="NCBI Taxonomy" id="5627"/>
    <lineage>
        <taxon>Eukaryota</taxon>
        <taxon>Fungi</taxon>
        <taxon>Dikarya</taxon>
        <taxon>Basidiomycota</taxon>
        <taxon>Agaricomycotina</taxon>
        <taxon>Agaricomycetes</taxon>
        <taxon>Polyporales</taxon>
        <taxon>Grifolaceae</taxon>
        <taxon>Grifola</taxon>
    </lineage>
</organism>
<reference evidence="1 2" key="1">
    <citation type="submission" date="2016-03" db="EMBL/GenBank/DDBJ databases">
        <title>Whole genome sequencing of Grifola frondosa 9006-11.</title>
        <authorList>
            <person name="Min B."/>
            <person name="Park H."/>
            <person name="Kim J.-G."/>
            <person name="Cho H."/>
            <person name="Oh Y.-L."/>
            <person name="Kong W.-S."/>
            <person name="Choi I.-G."/>
        </authorList>
    </citation>
    <scope>NUCLEOTIDE SEQUENCE [LARGE SCALE GENOMIC DNA]</scope>
    <source>
        <strain evidence="1 2">9006-11</strain>
    </source>
</reference>
<keyword evidence="2" id="KW-1185">Reference proteome</keyword>
<dbReference type="Proteomes" id="UP000092993">
    <property type="component" value="Unassembled WGS sequence"/>
</dbReference>
<dbReference type="EMBL" id="LUGG01000015">
    <property type="protein sequence ID" value="OBZ69780.1"/>
    <property type="molecule type" value="Genomic_DNA"/>
</dbReference>
<gene>
    <name evidence="1" type="ORF">A0H81_10489</name>
</gene>
<accession>A0A1C7LYK0</accession>
<proteinExistence type="predicted"/>
<name>A0A1C7LYK0_GRIFR</name>
<sequence>MDIASFRRMCLGIFSASYPTAQQNRQAGITCRTWVTHVLSRILAPQRAKEIERMVTTRSTTCGNQYATDFLLRREYTVPVEDLV</sequence>
<evidence type="ECO:0000313" key="1">
    <source>
        <dbReference type="EMBL" id="OBZ69780.1"/>
    </source>
</evidence>
<dbReference type="AlphaFoldDB" id="A0A1C7LYK0"/>
<evidence type="ECO:0000313" key="2">
    <source>
        <dbReference type="Proteomes" id="UP000092993"/>
    </source>
</evidence>
<dbReference type="OrthoDB" id="2603374at2759"/>